<dbReference type="EMBL" id="JAPNTZ010000002">
    <property type="protein sequence ID" value="MCY1137863.1"/>
    <property type="molecule type" value="Genomic_DNA"/>
</dbReference>
<evidence type="ECO:0000256" key="5">
    <source>
        <dbReference type="ARBA" id="ARBA00022989"/>
    </source>
</evidence>
<feature type="compositionally biased region" description="Pro residues" evidence="7">
    <location>
        <begin position="62"/>
        <end position="91"/>
    </location>
</feature>
<comment type="caution">
    <text evidence="9">The sequence shown here is derived from an EMBL/GenBank/DDBJ whole genome shotgun (WGS) entry which is preliminary data.</text>
</comment>
<protein>
    <submittedName>
        <fullName evidence="9">MmpS family transport accessory protein</fullName>
    </submittedName>
</protein>
<evidence type="ECO:0000256" key="4">
    <source>
        <dbReference type="ARBA" id="ARBA00022692"/>
    </source>
</evidence>
<feature type="region of interest" description="Disordered" evidence="7">
    <location>
        <begin position="1"/>
        <end position="93"/>
    </location>
</feature>
<dbReference type="InterPro" id="IPR038468">
    <property type="entry name" value="MmpS_C"/>
</dbReference>
<feature type="compositionally biased region" description="Pro residues" evidence="7">
    <location>
        <begin position="18"/>
        <end position="40"/>
    </location>
</feature>
<keyword evidence="10" id="KW-1185">Reference proteome</keyword>
<accession>A0ABT4AWV2</accession>
<evidence type="ECO:0000256" key="6">
    <source>
        <dbReference type="ARBA" id="ARBA00023136"/>
    </source>
</evidence>
<feature type="transmembrane region" description="Helical" evidence="8">
    <location>
        <begin position="100"/>
        <end position="123"/>
    </location>
</feature>
<name>A0ABT4AWV2_9ACTN</name>
<keyword evidence="3" id="KW-1003">Cell membrane</keyword>
<dbReference type="Pfam" id="PF05423">
    <property type="entry name" value="Mycobact_memb"/>
    <property type="match status" value="1"/>
</dbReference>
<evidence type="ECO:0000256" key="7">
    <source>
        <dbReference type="SAM" id="MobiDB-lite"/>
    </source>
</evidence>
<evidence type="ECO:0000256" key="8">
    <source>
        <dbReference type="SAM" id="Phobius"/>
    </source>
</evidence>
<evidence type="ECO:0000256" key="1">
    <source>
        <dbReference type="ARBA" id="ARBA00004236"/>
    </source>
</evidence>
<reference evidence="9" key="1">
    <citation type="submission" date="2022-11" db="EMBL/GenBank/DDBJ databases">
        <authorList>
            <person name="Somphong A."/>
            <person name="Phongsopitanun W."/>
        </authorList>
    </citation>
    <scope>NUCLEOTIDE SEQUENCE</scope>
    <source>
        <strain evidence="9">Pm04-4</strain>
    </source>
</reference>
<dbReference type="InterPro" id="IPR008693">
    <property type="entry name" value="MmpS"/>
</dbReference>
<evidence type="ECO:0000256" key="3">
    <source>
        <dbReference type="ARBA" id="ARBA00022475"/>
    </source>
</evidence>
<evidence type="ECO:0000313" key="10">
    <source>
        <dbReference type="Proteomes" id="UP001151002"/>
    </source>
</evidence>
<evidence type="ECO:0000313" key="9">
    <source>
        <dbReference type="EMBL" id="MCY1137863.1"/>
    </source>
</evidence>
<sequence>MSNQPDNRPPDGGSEPGAPRPPSFTPGSAPLPQPPNPDYPPTSEFPATPTDQFPPQAYAPPGYGPPPGYPPPGYPPPGYPGQPPYPGPPAPRPRKSKLPIVAVLVAITLLLCGGVATAGVLIARNVADRAEKAVEPINQLPTAVPEIPDLPTELPDLPSLPAGPGLDGRQISVTYEVSGEGQASQILYVEKLGEAPKRLENVDLPWKVTTRMETPALVSVVAMRIGDAEGTISCRALVDGAEVKQRTSSASTVATASCTHFAID</sequence>
<proteinExistence type="inferred from homology"/>
<keyword evidence="6 8" id="KW-0472">Membrane</keyword>
<dbReference type="Proteomes" id="UP001151002">
    <property type="component" value="Unassembled WGS sequence"/>
</dbReference>
<keyword evidence="5 8" id="KW-1133">Transmembrane helix</keyword>
<dbReference type="Gene3D" id="2.60.40.2880">
    <property type="entry name" value="MmpS1-5, C-terminal soluble domain"/>
    <property type="match status" value="1"/>
</dbReference>
<evidence type="ECO:0000256" key="2">
    <source>
        <dbReference type="ARBA" id="ARBA00007531"/>
    </source>
</evidence>
<comment type="similarity">
    <text evidence="2">Belongs to the MmpS family.</text>
</comment>
<dbReference type="RefSeq" id="WP_267561792.1">
    <property type="nucleotide sequence ID" value="NZ_JAPNTZ010000002.1"/>
</dbReference>
<organism evidence="9 10">
    <name type="scientific">Paractinoplanes pyxinae</name>
    <dbReference type="NCBI Taxonomy" id="2997416"/>
    <lineage>
        <taxon>Bacteria</taxon>
        <taxon>Bacillati</taxon>
        <taxon>Actinomycetota</taxon>
        <taxon>Actinomycetes</taxon>
        <taxon>Micromonosporales</taxon>
        <taxon>Micromonosporaceae</taxon>
        <taxon>Paractinoplanes</taxon>
    </lineage>
</organism>
<comment type="subcellular location">
    <subcellularLocation>
        <location evidence="1">Cell membrane</location>
    </subcellularLocation>
</comment>
<gene>
    <name evidence="9" type="ORF">OWR29_07630</name>
</gene>
<keyword evidence="4 8" id="KW-0812">Transmembrane</keyword>